<dbReference type="GO" id="GO:0015689">
    <property type="term" value="P:molybdate ion transport"/>
    <property type="evidence" value="ECO:0007669"/>
    <property type="project" value="InterPro"/>
</dbReference>
<dbReference type="InterPro" id="IPR005950">
    <property type="entry name" value="ModA"/>
</dbReference>
<dbReference type="Gene3D" id="3.40.190.10">
    <property type="entry name" value="Periplasmic binding protein-like II"/>
    <property type="match status" value="2"/>
</dbReference>
<reference evidence="6 7" key="1">
    <citation type="journal article" date="2019" name="ISME J.">
        <title>Insights into ecological role of a new deltaproteobacterial order Candidatus Acidulodesulfobacterales by metagenomics and metatranscriptomics.</title>
        <authorList>
            <person name="Tan S."/>
            <person name="Liu J."/>
            <person name="Fang Y."/>
            <person name="Hedlund B.P."/>
            <person name="Lian Z.H."/>
            <person name="Huang L.Y."/>
            <person name="Li J.T."/>
            <person name="Huang L.N."/>
            <person name="Li W.J."/>
            <person name="Jiang H.C."/>
            <person name="Dong H.L."/>
            <person name="Shu W.S."/>
        </authorList>
    </citation>
    <scope>NUCLEOTIDE SEQUENCE [LARGE SCALE GENOMIC DNA]</scope>
    <source>
        <strain evidence="6">AP1</strain>
    </source>
</reference>
<dbReference type="GO" id="GO:0030973">
    <property type="term" value="F:molybdate ion binding"/>
    <property type="evidence" value="ECO:0007669"/>
    <property type="project" value="TreeGrafter"/>
</dbReference>
<dbReference type="AlphaFoldDB" id="A0A519BNP2"/>
<accession>A0A519BNP2</accession>
<evidence type="ECO:0000256" key="4">
    <source>
        <dbReference type="PIRSR" id="PIRSR004846-1"/>
    </source>
</evidence>
<dbReference type="Pfam" id="PF13531">
    <property type="entry name" value="SBP_bac_11"/>
    <property type="match status" value="1"/>
</dbReference>
<evidence type="ECO:0000256" key="2">
    <source>
        <dbReference type="ARBA" id="ARBA00022723"/>
    </source>
</evidence>
<dbReference type="PIRSF" id="PIRSF004846">
    <property type="entry name" value="ModA"/>
    <property type="match status" value="1"/>
</dbReference>
<keyword evidence="2 4" id="KW-0479">Metal-binding</keyword>
<gene>
    <name evidence="6" type="primary">modA</name>
    <name evidence="6" type="ORF">EVG15_03460</name>
</gene>
<dbReference type="Proteomes" id="UP000319296">
    <property type="component" value="Unassembled WGS sequence"/>
</dbReference>
<dbReference type="PANTHER" id="PTHR30632">
    <property type="entry name" value="MOLYBDATE-BINDING PERIPLASMIC PROTEIN"/>
    <property type="match status" value="1"/>
</dbReference>
<dbReference type="InterPro" id="IPR050682">
    <property type="entry name" value="ModA/WtpA"/>
</dbReference>
<evidence type="ECO:0000313" key="7">
    <source>
        <dbReference type="Proteomes" id="UP000319296"/>
    </source>
</evidence>
<keyword evidence="5" id="KW-0472">Membrane</keyword>
<evidence type="ECO:0000313" key="6">
    <source>
        <dbReference type="EMBL" id="RZD18883.1"/>
    </source>
</evidence>
<organism evidence="6 7">
    <name type="scientific">Candidatus Acididesulfobacter diazotrophicus</name>
    <dbReference type="NCBI Taxonomy" id="2597226"/>
    <lineage>
        <taxon>Bacteria</taxon>
        <taxon>Deltaproteobacteria</taxon>
        <taxon>Candidatus Acidulodesulfobacterales</taxon>
        <taxon>Candidatus Acididesulfobacter</taxon>
    </lineage>
</organism>
<evidence type="ECO:0000256" key="3">
    <source>
        <dbReference type="ARBA" id="ARBA00022729"/>
    </source>
</evidence>
<dbReference type="PANTHER" id="PTHR30632:SF0">
    <property type="entry name" value="SULFATE-BINDING PROTEIN"/>
    <property type="match status" value="1"/>
</dbReference>
<dbReference type="NCBIfam" id="TIGR01256">
    <property type="entry name" value="modA"/>
    <property type="match status" value="1"/>
</dbReference>
<comment type="similarity">
    <text evidence="1">Belongs to the bacterial solute-binding protein ModA family.</text>
</comment>
<feature type="binding site" evidence="4">
    <location>
        <position position="159"/>
    </location>
    <ligand>
        <name>molybdate</name>
        <dbReference type="ChEBI" id="CHEBI:36264"/>
    </ligand>
</feature>
<evidence type="ECO:0000256" key="5">
    <source>
        <dbReference type="SAM" id="Phobius"/>
    </source>
</evidence>
<keyword evidence="5" id="KW-0812">Transmembrane</keyword>
<comment type="caution">
    <text evidence="6">The sequence shown here is derived from an EMBL/GenBank/DDBJ whole genome shotgun (WGS) entry which is preliminary data.</text>
</comment>
<name>A0A519BNP2_9DELT</name>
<dbReference type="SUPFAM" id="SSF53850">
    <property type="entry name" value="Periplasmic binding protein-like II"/>
    <property type="match status" value="1"/>
</dbReference>
<dbReference type="EMBL" id="SGBB01000004">
    <property type="protein sequence ID" value="RZD18883.1"/>
    <property type="molecule type" value="Genomic_DNA"/>
</dbReference>
<protein>
    <submittedName>
        <fullName evidence="6">Molybdate ABC transporter substrate-binding protein</fullName>
    </submittedName>
</protein>
<dbReference type="GO" id="GO:0046872">
    <property type="term" value="F:metal ion binding"/>
    <property type="evidence" value="ECO:0007669"/>
    <property type="project" value="UniProtKB-KW"/>
</dbReference>
<feature type="binding site" evidence="4">
    <location>
        <position position="209"/>
    </location>
    <ligand>
        <name>molybdate</name>
        <dbReference type="ChEBI" id="CHEBI:36264"/>
    </ligand>
</feature>
<keyword evidence="3" id="KW-0732">Signal</keyword>
<feature type="transmembrane region" description="Helical" evidence="5">
    <location>
        <begin position="12"/>
        <end position="32"/>
    </location>
</feature>
<keyword evidence="4" id="KW-0500">Molybdenum</keyword>
<proteinExistence type="inferred from homology"/>
<sequence length="277" mass="30897">MTEEKKVNAKIITRLSTFLLLSLLFTFISFNLSNTKAEATTLRILAADALPKPITEIGKIFKEEHPGVIIYYDFLGAGVLKGDIEEGAPADMFLSANGKFQRELEKKGFLNSYKVFAYDYLAAATPFNNPAHVTEHNLIKKLMDKNVSLTTSSPHSDPAGDYTWAMFRKINKKYPGAFKIITGHADHLLDAALVMPILASGNTDLGILYTSQLLELKRKGAKINIIKIASKYNTHAKFTASILNQSKHKKLDKDFEKLLFSAKGKKILKRWGFTPAQ</sequence>
<keyword evidence="5" id="KW-1133">Transmembrane helix</keyword>
<evidence type="ECO:0000256" key="1">
    <source>
        <dbReference type="ARBA" id="ARBA00009175"/>
    </source>
</evidence>